<evidence type="ECO:0000313" key="1">
    <source>
        <dbReference type="EMBL" id="CAF4506598.1"/>
    </source>
</evidence>
<dbReference type="AlphaFoldDB" id="A0A8S2XKS8"/>
<gene>
    <name evidence="1" type="ORF">BYL167_LOCUS36266</name>
    <name evidence="2" type="ORF">GIL414_LOCUS45318</name>
    <name evidence="3" type="ORF">GIL414_LOCUS57737</name>
</gene>
<dbReference type="Proteomes" id="UP000681720">
    <property type="component" value="Unassembled WGS sequence"/>
</dbReference>
<evidence type="ECO:0000313" key="4">
    <source>
        <dbReference type="Proteomes" id="UP000681967"/>
    </source>
</evidence>
<dbReference type="EMBL" id="CAJOBH010078664">
    <property type="protein sequence ID" value="CAF4506598.1"/>
    <property type="molecule type" value="Genomic_DNA"/>
</dbReference>
<proteinExistence type="predicted"/>
<protein>
    <submittedName>
        <fullName evidence="1">Uncharacterized protein</fullName>
    </submittedName>
</protein>
<sequence length="51" mass="5945">MDLMDIIADLQTNLIKTFLGEDATHDEIHYDLSILRSAHQLYEDGKEFHNL</sequence>
<organism evidence="1 4">
    <name type="scientific">Rotaria magnacalcarata</name>
    <dbReference type="NCBI Taxonomy" id="392030"/>
    <lineage>
        <taxon>Eukaryota</taxon>
        <taxon>Metazoa</taxon>
        <taxon>Spiralia</taxon>
        <taxon>Gnathifera</taxon>
        <taxon>Rotifera</taxon>
        <taxon>Eurotatoria</taxon>
        <taxon>Bdelloidea</taxon>
        <taxon>Philodinida</taxon>
        <taxon>Philodinidae</taxon>
        <taxon>Rotaria</taxon>
    </lineage>
</organism>
<name>A0A8S2XKS8_9BILA</name>
<evidence type="ECO:0000313" key="3">
    <source>
        <dbReference type="EMBL" id="CAF5008819.1"/>
    </source>
</evidence>
<dbReference type="Proteomes" id="UP000681967">
    <property type="component" value="Unassembled WGS sequence"/>
</dbReference>
<reference evidence="1" key="1">
    <citation type="submission" date="2021-02" db="EMBL/GenBank/DDBJ databases">
        <authorList>
            <person name="Nowell W R."/>
        </authorList>
    </citation>
    <scope>NUCLEOTIDE SEQUENCE</scope>
</reference>
<accession>A0A8S2XKS8</accession>
<dbReference type="EMBL" id="CAJOBJ010139095">
    <property type="protein sequence ID" value="CAF4755144.1"/>
    <property type="molecule type" value="Genomic_DNA"/>
</dbReference>
<dbReference type="EMBL" id="CAJOBJ010210241">
    <property type="protein sequence ID" value="CAF5008819.1"/>
    <property type="molecule type" value="Genomic_DNA"/>
</dbReference>
<comment type="caution">
    <text evidence="1">The sequence shown here is derived from an EMBL/GenBank/DDBJ whole genome shotgun (WGS) entry which is preliminary data.</text>
</comment>
<feature type="non-terminal residue" evidence="1">
    <location>
        <position position="1"/>
    </location>
</feature>
<evidence type="ECO:0000313" key="2">
    <source>
        <dbReference type="EMBL" id="CAF4755144.1"/>
    </source>
</evidence>